<protein>
    <submittedName>
        <fullName evidence="2">Endonuclease, Uma2 family (Restriction endonuclease fold)</fullName>
    </submittedName>
</protein>
<dbReference type="AlphaFoldDB" id="A0A1M5A806"/>
<keyword evidence="2" id="KW-0540">Nuclease</keyword>
<proteinExistence type="predicted"/>
<dbReference type="RefSeq" id="WP_073165341.1">
    <property type="nucleotide sequence ID" value="NZ_FQUW01000020.1"/>
</dbReference>
<gene>
    <name evidence="2" type="ORF">SAMN02745218_01811</name>
</gene>
<dbReference type="SUPFAM" id="SSF52980">
    <property type="entry name" value="Restriction endonuclease-like"/>
    <property type="match status" value="1"/>
</dbReference>
<evidence type="ECO:0000259" key="1">
    <source>
        <dbReference type="Pfam" id="PF05685"/>
    </source>
</evidence>
<keyword evidence="2" id="KW-0255">Endonuclease</keyword>
<dbReference type="Gene3D" id="3.90.1570.10">
    <property type="entry name" value="tt1808, chain A"/>
    <property type="match status" value="1"/>
</dbReference>
<keyword evidence="3" id="KW-1185">Reference proteome</keyword>
<name>A0A1M5A806_9FIRM</name>
<keyword evidence="2" id="KW-0378">Hydrolase</keyword>
<organism evidence="2 3">
    <name type="scientific">Desulfofundulus australicus DSM 11792</name>
    <dbReference type="NCBI Taxonomy" id="1121425"/>
    <lineage>
        <taxon>Bacteria</taxon>
        <taxon>Bacillati</taxon>
        <taxon>Bacillota</taxon>
        <taxon>Clostridia</taxon>
        <taxon>Eubacteriales</taxon>
        <taxon>Peptococcaceae</taxon>
        <taxon>Desulfofundulus</taxon>
    </lineage>
</organism>
<feature type="domain" description="Putative restriction endonuclease" evidence="1">
    <location>
        <begin position="13"/>
        <end position="176"/>
    </location>
</feature>
<dbReference type="Proteomes" id="UP000184196">
    <property type="component" value="Unassembled WGS sequence"/>
</dbReference>
<dbReference type="OrthoDB" id="9808428at2"/>
<accession>A0A1M5A806</accession>
<dbReference type="InterPro" id="IPR011335">
    <property type="entry name" value="Restrct_endonuc-II-like"/>
</dbReference>
<evidence type="ECO:0000313" key="3">
    <source>
        <dbReference type="Proteomes" id="UP000184196"/>
    </source>
</evidence>
<sequence>MSSIPEHLKFTYEDYLLLPEDRRYEIIGGDLFMTPSPKRAHQQISRNLTTILWSYVKAHGLGEVYEAPFDVLFSRHDVVQPDVLFVSRENLSIVGEYNIQGAPDLIIEILSPSTAERDLDLKKKLYARHAVKEYWIVDPDARKVTVYLWKDNDYVKTGVYGEEDSWQPHILPGLTIKGKEVFA</sequence>
<dbReference type="CDD" id="cd06260">
    <property type="entry name" value="DUF820-like"/>
    <property type="match status" value="1"/>
</dbReference>
<reference evidence="3" key="1">
    <citation type="submission" date="2016-11" db="EMBL/GenBank/DDBJ databases">
        <authorList>
            <person name="Varghese N."/>
            <person name="Submissions S."/>
        </authorList>
    </citation>
    <scope>NUCLEOTIDE SEQUENCE [LARGE SCALE GENOMIC DNA]</scope>
    <source>
        <strain evidence="3">DSM 11792</strain>
    </source>
</reference>
<dbReference type="PANTHER" id="PTHR34107:SF4">
    <property type="entry name" value="SLL1222 PROTEIN"/>
    <property type="match status" value="1"/>
</dbReference>
<dbReference type="EMBL" id="FQUW01000020">
    <property type="protein sequence ID" value="SHF26166.1"/>
    <property type="molecule type" value="Genomic_DNA"/>
</dbReference>
<dbReference type="InterPro" id="IPR012296">
    <property type="entry name" value="Nuclease_put_TT1808"/>
</dbReference>
<evidence type="ECO:0000313" key="2">
    <source>
        <dbReference type="EMBL" id="SHF26166.1"/>
    </source>
</evidence>
<dbReference type="Pfam" id="PF05685">
    <property type="entry name" value="Uma2"/>
    <property type="match status" value="1"/>
</dbReference>
<dbReference type="GO" id="GO:0004519">
    <property type="term" value="F:endonuclease activity"/>
    <property type="evidence" value="ECO:0007669"/>
    <property type="project" value="UniProtKB-KW"/>
</dbReference>
<dbReference type="InterPro" id="IPR008538">
    <property type="entry name" value="Uma2"/>
</dbReference>
<dbReference type="PANTHER" id="PTHR34107">
    <property type="entry name" value="SLL0198 PROTEIN-RELATED"/>
    <property type="match status" value="1"/>
</dbReference>